<dbReference type="EMBL" id="CM001220">
    <property type="protein sequence ID" value="AES88809.1"/>
    <property type="molecule type" value="Genomic_DNA"/>
</dbReference>
<reference evidence="4 6" key="2">
    <citation type="journal article" date="2014" name="BMC Genomics">
        <title>An improved genome release (version Mt4.0) for the model legume Medicago truncatula.</title>
        <authorList>
            <person name="Tang H."/>
            <person name="Krishnakumar V."/>
            <person name="Bidwell S."/>
            <person name="Rosen B."/>
            <person name="Chan A."/>
            <person name="Zhou S."/>
            <person name="Gentzbittel L."/>
            <person name="Childs K.L."/>
            <person name="Yandell M."/>
            <person name="Gundlach H."/>
            <person name="Mayer K.F."/>
            <person name="Schwartz D.C."/>
            <person name="Town C.D."/>
        </authorList>
    </citation>
    <scope>GENOME REANNOTATION</scope>
    <source>
        <strain evidence="5 6">cv. Jemalong A17</strain>
    </source>
</reference>
<protein>
    <submittedName>
        <fullName evidence="4">Zinc finger, C3HC4 type (RING finger) protein</fullName>
    </submittedName>
</protein>
<proteinExistence type="predicted"/>
<dbReference type="SUPFAM" id="SSF57850">
    <property type="entry name" value="RING/U-box"/>
    <property type="match status" value="1"/>
</dbReference>
<dbReference type="HOGENOM" id="CLU_697132_0_0_1"/>
<dbReference type="PROSITE" id="PS50089">
    <property type="entry name" value="ZF_RING_2"/>
    <property type="match status" value="1"/>
</dbReference>
<gene>
    <name evidence="4" type="ordered locus">MTR_4g063070</name>
</gene>
<feature type="domain" description="RING-type" evidence="3">
    <location>
        <begin position="336"/>
        <end position="378"/>
    </location>
</feature>
<dbReference type="EnsemblPlants" id="AES88809">
    <property type="protein sequence ID" value="AES88809"/>
    <property type="gene ID" value="MTR_4g063070"/>
</dbReference>
<dbReference type="InterPro" id="IPR013083">
    <property type="entry name" value="Znf_RING/FYVE/PHD"/>
</dbReference>
<dbReference type="Gene3D" id="3.30.40.10">
    <property type="entry name" value="Zinc/RING finger domain, C3HC4 (zinc finger)"/>
    <property type="match status" value="1"/>
</dbReference>
<evidence type="ECO:0000313" key="4">
    <source>
        <dbReference type="EMBL" id="AES88809.1"/>
    </source>
</evidence>
<evidence type="ECO:0000259" key="3">
    <source>
        <dbReference type="PROSITE" id="PS50089"/>
    </source>
</evidence>
<name>G7JTP0_MEDTR</name>
<keyword evidence="2" id="KW-0472">Membrane</keyword>
<evidence type="ECO:0000256" key="2">
    <source>
        <dbReference type="SAM" id="Phobius"/>
    </source>
</evidence>
<feature type="transmembrane region" description="Helical" evidence="2">
    <location>
        <begin position="243"/>
        <end position="269"/>
    </location>
</feature>
<keyword evidence="1" id="KW-0863">Zinc-finger</keyword>
<dbReference type="CDD" id="cd16461">
    <property type="entry name" value="RING-H2_EL5-like"/>
    <property type="match status" value="1"/>
</dbReference>
<dbReference type="InterPro" id="IPR012862">
    <property type="entry name" value="DUF1635"/>
</dbReference>
<reference evidence="5" key="3">
    <citation type="submission" date="2015-04" db="UniProtKB">
        <authorList>
            <consortium name="EnsemblPlants"/>
        </authorList>
    </citation>
    <scope>IDENTIFICATION</scope>
    <source>
        <strain evidence="5">cv. Jemalong A17</strain>
    </source>
</reference>
<dbReference type="eggNOG" id="KOG0800">
    <property type="taxonomic scope" value="Eukaryota"/>
</dbReference>
<evidence type="ECO:0000313" key="6">
    <source>
        <dbReference type="Proteomes" id="UP000002051"/>
    </source>
</evidence>
<keyword evidence="2" id="KW-0812">Transmembrane</keyword>
<dbReference type="PaxDb" id="3880-AES88809"/>
<evidence type="ECO:0000256" key="1">
    <source>
        <dbReference type="PROSITE-ProRule" id="PRU00175"/>
    </source>
</evidence>
<dbReference type="SMART" id="SM00184">
    <property type="entry name" value="RING"/>
    <property type="match status" value="1"/>
</dbReference>
<dbReference type="InterPro" id="IPR001841">
    <property type="entry name" value="Znf_RING"/>
</dbReference>
<dbReference type="Proteomes" id="UP000002051">
    <property type="component" value="Chromosome 4"/>
</dbReference>
<keyword evidence="1" id="KW-0862">Zinc</keyword>
<keyword evidence="6" id="KW-1185">Reference proteome</keyword>
<dbReference type="PANTHER" id="PTHR33431:SF12">
    <property type="entry name" value="HIGH MOBILITY GROUP BOX PROTEIN, PUTATIVE (DUF1635)-RELATED"/>
    <property type="match status" value="1"/>
</dbReference>
<dbReference type="GO" id="GO:0008270">
    <property type="term" value="F:zinc ion binding"/>
    <property type="evidence" value="ECO:0007669"/>
    <property type="project" value="UniProtKB-KW"/>
</dbReference>
<evidence type="ECO:0000313" key="5">
    <source>
        <dbReference type="EnsemblPlants" id="AES88809"/>
    </source>
</evidence>
<dbReference type="Pfam" id="PF07795">
    <property type="entry name" value="DUF1635"/>
    <property type="match status" value="1"/>
</dbReference>
<dbReference type="OMA" id="PGISTEC"/>
<accession>G7JTP0</accession>
<keyword evidence="1" id="KW-0479">Metal-binding</keyword>
<organism evidence="4 6">
    <name type="scientific">Medicago truncatula</name>
    <name type="common">Barrel medic</name>
    <name type="synonym">Medicago tribuloides</name>
    <dbReference type="NCBI Taxonomy" id="3880"/>
    <lineage>
        <taxon>Eukaryota</taxon>
        <taxon>Viridiplantae</taxon>
        <taxon>Streptophyta</taxon>
        <taxon>Embryophyta</taxon>
        <taxon>Tracheophyta</taxon>
        <taxon>Spermatophyta</taxon>
        <taxon>Magnoliopsida</taxon>
        <taxon>eudicotyledons</taxon>
        <taxon>Gunneridae</taxon>
        <taxon>Pentapetalae</taxon>
        <taxon>rosids</taxon>
        <taxon>fabids</taxon>
        <taxon>Fabales</taxon>
        <taxon>Fabaceae</taxon>
        <taxon>Papilionoideae</taxon>
        <taxon>50 kb inversion clade</taxon>
        <taxon>NPAAA clade</taxon>
        <taxon>Hologalegina</taxon>
        <taxon>IRL clade</taxon>
        <taxon>Trifolieae</taxon>
        <taxon>Medicago</taxon>
    </lineage>
</organism>
<reference evidence="4 6" key="1">
    <citation type="journal article" date="2011" name="Nature">
        <title>The Medicago genome provides insight into the evolution of rhizobial symbioses.</title>
        <authorList>
            <person name="Young N.D."/>
            <person name="Debelle F."/>
            <person name="Oldroyd G.E."/>
            <person name="Geurts R."/>
            <person name="Cannon S.B."/>
            <person name="Udvardi M.K."/>
            <person name="Benedito V.A."/>
            <person name="Mayer K.F."/>
            <person name="Gouzy J."/>
            <person name="Schoof H."/>
            <person name="Van de Peer Y."/>
            <person name="Proost S."/>
            <person name="Cook D.R."/>
            <person name="Meyers B.C."/>
            <person name="Spannagl M."/>
            <person name="Cheung F."/>
            <person name="De Mita S."/>
            <person name="Krishnakumar V."/>
            <person name="Gundlach H."/>
            <person name="Zhou S."/>
            <person name="Mudge J."/>
            <person name="Bharti A.K."/>
            <person name="Murray J.D."/>
            <person name="Naoumkina M.A."/>
            <person name="Rosen B."/>
            <person name="Silverstein K.A."/>
            <person name="Tang H."/>
            <person name="Rombauts S."/>
            <person name="Zhao P.X."/>
            <person name="Zhou P."/>
            <person name="Barbe V."/>
            <person name="Bardou P."/>
            <person name="Bechner M."/>
            <person name="Bellec A."/>
            <person name="Berger A."/>
            <person name="Berges H."/>
            <person name="Bidwell S."/>
            <person name="Bisseling T."/>
            <person name="Choisne N."/>
            <person name="Couloux A."/>
            <person name="Denny R."/>
            <person name="Deshpande S."/>
            <person name="Dai X."/>
            <person name="Doyle J.J."/>
            <person name="Dudez A.M."/>
            <person name="Farmer A.D."/>
            <person name="Fouteau S."/>
            <person name="Franken C."/>
            <person name="Gibelin C."/>
            <person name="Gish J."/>
            <person name="Goldstein S."/>
            <person name="Gonzalez A.J."/>
            <person name="Green P.J."/>
            <person name="Hallab A."/>
            <person name="Hartog M."/>
            <person name="Hua A."/>
            <person name="Humphray S.J."/>
            <person name="Jeong D.H."/>
            <person name="Jing Y."/>
            <person name="Jocker A."/>
            <person name="Kenton S.M."/>
            <person name="Kim D.J."/>
            <person name="Klee K."/>
            <person name="Lai H."/>
            <person name="Lang C."/>
            <person name="Lin S."/>
            <person name="Macmil S.L."/>
            <person name="Magdelenat G."/>
            <person name="Matthews L."/>
            <person name="McCorrison J."/>
            <person name="Monaghan E.L."/>
            <person name="Mun J.H."/>
            <person name="Najar F.Z."/>
            <person name="Nicholson C."/>
            <person name="Noirot C."/>
            <person name="O'Bleness M."/>
            <person name="Paule C.R."/>
            <person name="Poulain J."/>
            <person name="Prion F."/>
            <person name="Qin B."/>
            <person name="Qu C."/>
            <person name="Retzel E.F."/>
            <person name="Riddle C."/>
            <person name="Sallet E."/>
            <person name="Samain S."/>
            <person name="Samson N."/>
            <person name="Sanders I."/>
            <person name="Saurat O."/>
            <person name="Scarpelli C."/>
            <person name="Schiex T."/>
            <person name="Segurens B."/>
            <person name="Severin A.J."/>
            <person name="Sherrier D.J."/>
            <person name="Shi R."/>
            <person name="Sims S."/>
            <person name="Singer S.R."/>
            <person name="Sinharoy S."/>
            <person name="Sterck L."/>
            <person name="Viollet A."/>
            <person name="Wang B.B."/>
            <person name="Wang K."/>
            <person name="Wang M."/>
            <person name="Wang X."/>
            <person name="Warfsmann J."/>
            <person name="Weissenbach J."/>
            <person name="White D.D."/>
            <person name="White J.D."/>
            <person name="Wiley G.B."/>
            <person name="Wincker P."/>
            <person name="Xing Y."/>
            <person name="Yang L."/>
            <person name="Yao Z."/>
            <person name="Ying F."/>
            <person name="Zhai J."/>
            <person name="Zhou L."/>
            <person name="Zuber A."/>
            <person name="Denarie J."/>
            <person name="Dixon R.A."/>
            <person name="May G.D."/>
            <person name="Schwartz D.C."/>
            <person name="Rogers J."/>
            <person name="Quetier F."/>
            <person name="Town C.D."/>
            <person name="Roe B.A."/>
        </authorList>
    </citation>
    <scope>NUCLEOTIDE SEQUENCE [LARGE SCALE GENOMIC DNA]</scope>
    <source>
        <strain evidence="4">A17</strain>
        <strain evidence="5 6">cv. Jemalong A17</strain>
    </source>
</reference>
<keyword evidence="2" id="KW-1133">Transmembrane helix</keyword>
<sequence>MEELDSVFIYQEREHELRQKLIDTTLELEAMKNMKTELFNLLKTAYLERDEAKNQLQKLMNNPSPIHFQDKFISGFQQENPLMFHSSNPSITESSSLSHGSPPVDSFFETVSSPEFSNTNMAYLNHHQNQHFNYLRVPSEKPVSDHGTVAIDSIAKEKVLPQKGKLLQAVIDAGPLLQTILLAGPLPTWSNPPPLNDIQVPPLNIKVYDNDAAIIIDPVSFPAMPKFSSNVTSTCSASSMLNFAVWVFFFISISHGAFMRLFFLIYHAIATRNHVQRQIPDVSNFQRRLPELANFYPSNSSRHVLNSGLEYSMVQALPMFQFKKNEVEQKLSDVDCAICLGEFEEGEWVKHLPICTHSFHVSCIDKWFQSHSNCPLCRCHVLQDHLSTTEDIFYSL</sequence>
<dbReference type="Pfam" id="PF13639">
    <property type="entry name" value="zf-RING_2"/>
    <property type="match status" value="1"/>
</dbReference>
<dbReference type="PANTHER" id="PTHR33431">
    <property type="entry name" value="ENABLED-LIKE PROTEIN (DUF1635)"/>
    <property type="match status" value="1"/>
</dbReference>
<dbReference type="AlphaFoldDB" id="G7JTP0"/>
<dbReference type="STRING" id="3880.G7JTP0"/>